<evidence type="ECO:0000313" key="2">
    <source>
        <dbReference type="Proteomes" id="UP000245626"/>
    </source>
</evidence>
<gene>
    <name evidence="1" type="ORF">IE53DRAFT_389335</name>
</gene>
<accession>A0ACD0NRU0</accession>
<proteinExistence type="predicted"/>
<sequence>MTEEHRASGDSRSGRPTIKQERKKSQQDRRQHQQPPLQLQPQRLGGGPLVSLVRHAESVANVAKVLQGVTDSNLTVHGNSQVQAVSKAFALSLPVRNRSSSPDGVDSDLLLSMPPKGVDSIQLPPPTEIFSSPIGRAKKTADSIAHHCNLRIGSARVLPLPNSRIDDPWPGTVPGLEKIFKVKVDPGLSERDFGTFESTRSRTHVAGFEKGKGRGESKEAFQDRVSSVGKRHLWEVMNEFRTVRGERLQGLSKVNENKELQPLEGKDLELQPGGWRQEEEEVSVPGEDLDMALFGQKKRSRSTSSGGEGSEAKRPRRDQGKAENEGMGQDEVPHRVIVTHGLWISSFFKRFPPSNVPGGLVPFAGNTGVFTLELDPDFEREADSAEPKYKLIRSNYLDHLAHVRRQGGGIGSSEADPRQSKLFSFGIRKS</sequence>
<name>A0ACD0NRU0_9BASI</name>
<reference evidence="1 2" key="1">
    <citation type="journal article" date="2018" name="Mol. Biol. Evol.">
        <title>Broad Genomic Sampling Reveals a Smut Pathogenic Ancestry of the Fungal Clade Ustilaginomycotina.</title>
        <authorList>
            <person name="Kijpornyongpan T."/>
            <person name="Mondo S.J."/>
            <person name="Barry K."/>
            <person name="Sandor L."/>
            <person name="Lee J."/>
            <person name="Lipzen A."/>
            <person name="Pangilinan J."/>
            <person name="LaButti K."/>
            <person name="Hainaut M."/>
            <person name="Henrissat B."/>
            <person name="Grigoriev I.V."/>
            <person name="Spatafora J.W."/>
            <person name="Aime M.C."/>
        </authorList>
    </citation>
    <scope>NUCLEOTIDE SEQUENCE [LARGE SCALE GENOMIC DNA]</scope>
    <source>
        <strain evidence="1 2">SA 807</strain>
    </source>
</reference>
<dbReference type="Proteomes" id="UP000245626">
    <property type="component" value="Unassembled WGS sequence"/>
</dbReference>
<evidence type="ECO:0000313" key="1">
    <source>
        <dbReference type="EMBL" id="PWN48465.1"/>
    </source>
</evidence>
<keyword evidence="2" id="KW-1185">Reference proteome</keyword>
<organism evidence="1 2">
    <name type="scientific">Violaceomyces palustris</name>
    <dbReference type="NCBI Taxonomy" id="1673888"/>
    <lineage>
        <taxon>Eukaryota</taxon>
        <taxon>Fungi</taxon>
        <taxon>Dikarya</taxon>
        <taxon>Basidiomycota</taxon>
        <taxon>Ustilaginomycotina</taxon>
        <taxon>Ustilaginomycetes</taxon>
        <taxon>Violaceomycetales</taxon>
        <taxon>Violaceomycetaceae</taxon>
        <taxon>Violaceomyces</taxon>
    </lineage>
</organism>
<protein>
    <submittedName>
        <fullName evidence="1">Phosphoglycerate mutase-like protein</fullName>
    </submittedName>
</protein>
<dbReference type="EMBL" id="KZ820198">
    <property type="protein sequence ID" value="PWN48465.1"/>
    <property type="molecule type" value="Genomic_DNA"/>
</dbReference>